<evidence type="ECO:0000313" key="3">
    <source>
        <dbReference type="Proteomes" id="UP000264702"/>
    </source>
</evidence>
<feature type="transmembrane region" description="Helical" evidence="1">
    <location>
        <begin position="59"/>
        <end position="83"/>
    </location>
</feature>
<dbReference type="Proteomes" id="UP000264702">
    <property type="component" value="Unassembled WGS sequence"/>
</dbReference>
<protein>
    <submittedName>
        <fullName evidence="2">Uncharacterized protein</fullName>
    </submittedName>
</protein>
<dbReference type="AlphaFoldDB" id="A0A372IQ74"/>
<evidence type="ECO:0000313" key="2">
    <source>
        <dbReference type="EMBL" id="RFU16901.1"/>
    </source>
</evidence>
<feature type="transmembrane region" description="Helical" evidence="1">
    <location>
        <begin position="125"/>
        <end position="147"/>
    </location>
</feature>
<gene>
    <name evidence="2" type="ORF">D0Y96_09195</name>
</gene>
<reference evidence="2 3" key="1">
    <citation type="submission" date="2018-08" db="EMBL/GenBank/DDBJ databases">
        <title>Acidipila sp. 4G-K13, an acidobacterium isolated from forest soil.</title>
        <authorList>
            <person name="Gao Z.-H."/>
            <person name="Qiu L.-H."/>
        </authorList>
    </citation>
    <scope>NUCLEOTIDE SEQUENCE [LARGE SCALE GENOMIC DNA]</scope>
    <source>
        <strain evidence="2 3">4G-K13</strain>
    </source>
</reference>
<dbReference type="RefSeq" id="WP_117299070.1">
    <property type="nucleotide sequence ID" value="NZ_QVQT02000003.1"/>
</dbReference>
<comment type="caution">
    <text evidence="2">The sequence shown here is derived from an EMBL/GenBank/DDBJ whole genome shotgun (WGS) entry which is preliminary data.</text>
</comment>
<accession>A0A372IQ74</accession>
<name>A0A372IQ74_9BACT</name>
<keyword evidence="1" id="KW-0472">Membrane</keyword>
<keyword evidence="1" id="KW-1133">Transmembrane helix</keyword>
<feature type="transmembrane region" description="Helical" evidence="1">
    <location>
        <begin position="95"/>
        <end position="113"/>
    </location>
</feature>
<evidence type="ECO:0000256" key="1">
    <source>
        <dbReference type="SAM" id="Phobius"/>
    </source>
</evidence>
<keyword evidence="1" id="KW-0812">Transmembrane</keyword>
<dbReference type="OrthoDB" id="121993at2"/>
<organism evidence="2 3">
    <name type="scientific">Paracidobacterium acidisoli</name>
    <dbReference type="NCBI Taxonomy" id="2303751"/>
    <lineage>
        <taxon>Bacteria</taxon>
        <taxon>Pseudomonadati</taxon>
        <taxon>Acidobacteriota</taxon>
        <taxon>Terriglobia</taxon>
        <taxon>Terriglobales</taxon>
        <taxon>Acidobacteriaceae</taxon>
        <taxon>Paracidobacterium</taxon>
    </lineage>
</organism>
<dbReference type="EMBL" id="QVQT01000003">
    <property type="protein sequence ID" value="RFU16901.1"/>
    <property type="molecule type" value="Genomic_DNA"/>
</dbReference>
<proteinExistence type="predicted"/>
<keyword evidence="3" id="KW-1185">Reference proteome</keyword>
<sequence>MSFCLNKHLTPLQRRSIRLMGAALLLVVLTNFTDGKLPNPLVDLFPALAHLSPHPGQSAFLIGLISALSAIPVLFAVFVVGRYLSAEPDEFVRALVIRALLWSFAFTMAGNAVADALMQIYSRTFPLTILDGDIFFISFALSLRLMLRTYR</sequence>